<organism evidence="5 6">
    <name type="scientific">Neisseria weixii</name>
    <dbReference type="NCBI Taxonomy" id="1853276"/>
    <lineage>
        <taxon>Bacteria</taxon>
        <taxon>Pseudomonadati</taxon>
        <taxon>Pseudomonadota</taxon>
        <taxon>Betaproteobacteria</taxon>
        <taxon>Neisseriales</taxon>
        <taxon>Neisseriaceae</taxon>
        <taxon>Neisseria</taxon>
    </lineage>
</organism>
<reference evidence="5 6" key="1">
    <citation type="submission" date="2018-11" db="EMBL/GenBank/DDBJ databases">
        <title>Neisseria weixii sp. nov. isolated from the rectal contents of plateau pika (Ochotona cruzoniae).</title>
        <authorList>
            <person name="Zhang G."/>
        </authorList>
    </citation>
    <scope>NUCLEOTIDE SEQUENCE [LARGE SCALE GENOMIC DNA]</scope>
    <source>
        <strain evidence="5 6">10009</strain>
    </source>
</reference>
<feature type="signal peptide" evidence="3">
    <location>
        <begin position="1"/>
        <end position="19"/>
    </location>
</feature>
<dbReference type="OrthoDB" id="8605709at2"/>
<evidence type="ECO:0000313" key="6">
    <source>
        <dbReference type="Proteomes" id="UP000272412"/>
    </source>
</evidence>
<comment type="subcellular location">
    <subcellularLocation>
        <location evidence="1">Cell outer membrane</location>
    </subcellularLocation>
</comment>
<name>A0A3N4MY01_9NEIS</name>
<dbReference type="EMBL" id="RPFL01000019">
    <property type="protein sequence ID" value="RPD86657.1"/>
    <property type="molecule type" value="Genomic_DNA"/>
</dbReference>
<keyword evidence="6" id="KW-1185">Reference proteome</keyword>
<evidence type="ECO:0000259" key="4">
    <source>
        <dbReference type="Pfam" id="PF13505"/>
    </source>
</evidence>
<accession>A0A3N4MY01</accession>
<proteinExistence type="predicted"/>
<dbReference type="SUPFAM" id="SSF56925">
    <property type="entry name" value="OMPA-like"/>
    <property type="match status" value="1"/>
</dbReference>
<feature type="chain" id="PRO_5018211026" evidence="3">
    <location>
        <begin position="20"/>
        <end position="189"/>
    </location>
</feature>
<feature type="domain" description="Outer membrane protein beta-barrel" evidence="4">
    <location>
        <begin position="13"/>
        <end position="188"/>
    </location>
</feature>
<evidence type="ECO:0000313" key="5">
    <source>
        <dbReference type="EMBL" id="RPD86657.1"/>
    </source>
</evidence>
<dbReference type="GO" id="GO:0009279">
    <property type="term" value="C:cell outer membrane"/>
    <property type="evidence" value="ECO:0007669"/>
    <property type="project" value="UniProtKB-SubCell"/>
</dbReference>
<keyword evidence="2 3" id="KW-0732">Signal</keyword>
<dbReference type="AlphaFoldDB" id="A0A3N4MY01"/>
<evidence type="ECO:0000256" key="1">
    <source>
        <dbReference type="ARBA" id="ARBA00004442"/>
    </source>
</evidence>
<dbReference type="Proteomes" id="UP000272412">
    <property type="component" value="Unassembled WGS sequence"/>
</dbReference>
<comment type="caution">
    <text evidence="5">The sequence shown here is derived from an EMBL/GenBank/DDBJ whole genome shotgun (WGS) entry which is preliminary data.</text>
</comment>
<dbReference type="InterPro" id="IPR027385">
    <property type="entry name" value="Beta-barrel_OMP"/>
</dbReference>
<sequence length="189" mass="20254">MKKTLLTSLILTAAAAATAAPFNTYNSGTFTGTAVEIGAGATKSDVKNSNLDEKYKADMAIRGNHNVQFGDSNWIGGAEVAVKPLHRTVGSSAAGDVKQKADASVSYVQGYRLTDDVMAYGKVGYHYGKFEGPYDSKKNMNGIGYGVGVKYAATPNIELGAEWEQTRFKKDDTKINNNGVMATAAYRFR</sequence>
<gene>
    <name evidence="5" type="ORF">EGK74_08030</name>
</gene>
<evidence type="ECO:0000256" key="3">
    <source>
        <dbReference type="SAM" id="SignalP"/>
    </source>
</evidence>
<evidence type="ECO:0000256" key="2">
    <source>
        <dbReference type="ARBA" id="ARBA00022729"/>
    </source>
</evidence>
<protein>
    <submittedName>
        <fullName evidence="5">Porin family protein</fullName>
    </submittedName>
</protein>
<dbReference type="Gene3D" id="2.40.160.20">
    <property type="match status" value="1"/>
</dbReference>
<dbReference type="InterPro" id="IPR011250">
    <property type="entry name" value="OMP/PagP_B-barrel"/>
</dbReference>
<dbReference type="Pfam" id="PF13505">
    <property type="entry name" value="OMP_b-brl"/>
    <property type="match status" value="1"/>
</dbReference>
<dbReference type="RefSeq" id="WP_123804309.1">
    <property type="nucleotide sequence ID" value="NZ_RPFL01000019.1"/>
</dbReference>